<keyword evidence="5" id="KW-0282">Flagellum</keyword>
<evidence type="ECO:0000256" key="1">
    <source>
        <dbReference type="ARBA" id="ARBA00009677"/>
    </source>
</evidence>
<protein>
    <submittedName>
        <fullName evidence="5">Flagellar hook-basal body protein</fullName>
    </submittedName>
</protein>
<dbReference type="PANTHER" id="PTHR30435:SF19">
    <property type="entry name" value="FLAGELLAR BASAL-BODY ROD PROTEIN FLGG"/>
    <property type="match status" value="1"/>
</dbReference>
<feature type="domain" description="Flagellar basal-body/hook protein C-terminal" evidence="4">
    <location>
        <begin position="233"/>
        <end position="278"/>
    </location>
</feature>
<dbReference type="InterPro" id="IPR010930">
    <property type="entry name" value="Flg_bb/hook_C_dom"/>
</dbReference>
<comment type="similarity">
    <text evidence="1 2">Belongs to the flagella basal body rod proteins family.</text>
</comment>
<dbReference type="GO" id="GO:0071978">
    <property type="term" value="P:bacterial-type flagellum-dependent swarming motility"/>
    <property type="evidence" value="ECO:0007669"/>
    <property type="project" value="TreeGrafter"/>
</dbReference>
<dbReference type="InterPro" id="IPR037925">
    <property type="entry name" value="FlgE/F/G-like"/>
</dbReference>
<gene>
    <name evidence="5" type="ORF">P0Y55_15460</name>
</gene>
<evidence type="ECO:0000256" key="2">
    <source>
        <dbReference type="RuleBase" id="RU362116"/>
    </source>
</evidence>
<dbReference type="NCBIfam" id="TIGR03506">
    <property type="entry name" value="FlgEFG_subfam"/>
    <property type="match status" value="1"/>
</dbReference>
<proteinExistence type="inferred from homology"/>
<dbReference type="InterPro" id="IPR001444">
    <property type="entry name" value="Flag_bb_rod_N"/>
</dbReference>
<evidence type="ECO:0000259" key="3">
    <source>
        <dbReference type="Pfam" id="PF00460"/>
    </source>
</evidence>
<evidence type="ECO:0000313" key="5">
    <source>
        <dbReference type="EMBL" id="WEK53943.1"/>
    </source>
</evidence>
<organism evidence="5 6">
    <name type="scientific">Candidatus Cohnella colombiensis</name>
    <dbReference type="NCBI Taxonomy" id="3121368"/>
    <lineage>
        <taxon>Bacteria</taxon>
        <taxon>Bacillati</taxon>
        <taxon>Bacillota</taxon>
        <taxon>Bacilli</taxon>
        <taxon>Bacillales</taxon>
        <taxon>Paenibacillaceae</taxon>
        <taxon>Cohnella</taxon>
    </lineage>
</organism>
<evidence type="ECO:0000259" key="4">
    <source>
        <dbReference type="Pfam" id="PF06429"/>
    </source>
</evidence>
<dbReference type="EMBL" id="CP119317">
    <property type="protein sequence ID" value="WEK53943.1"/>
    <property type="molecule type" value="Genomic_DNA"/>
</dbReference>
<keyword evidence="5" id="KW-0966">Cell projection</keyword>
<dbReference type="Proteomes" id="UP001178662">
    <property type="component" value="Chromosome"/>
</dbReference>
<dbReference type="InterPro" id="IPR020013">
    <property type="entry name" value="Flagellar_FlgE/F/G"/>
</dbReference>
<dbReference type="Pfam" id="PF00460">
    <property type="entry name" value="Flg_bb_rod"/>
    <property type="match status" value="1"/>
</dbReference>
<dbReference type="AlphaFoldDB" id="A0AA95EYZ0"/>
<dbReference type="PANTHER" id="PTHR30435">
    <property type="entry name" value="FLAGELLAR PROTEIN"/>
    <property type="match status" value="1"/>
</dbReference>
<dbReference type="GO" id="GO:0009425">
    <property type="term" value="C:bacterial-type flagellum basal body"/>
    <property type="evidence" value="ECO:0007669"/>
    <property type="project" value="UniProtKB-SubCell"/>
</dbReference>
<keyword evidence="6" id="KW-1185">Reference proteome</keyword>
<keyword evidence="5" id="KW-0969">Cilium</keyword>
<comment type="subcellular location">
    <subcellularLocation>
        <location evidence="2">Bacterial flagellum basal body</location>
    </subcellularLocation>
</comment>
<accession>A0AA95EYZ0</accession>
<dbReference type="Pfam" id="PF06429">
    <property type="entry name" value="Flg_bbr_C"/>
    <property type="match status" value="1"/>
</dbReference>
<reference evidence="5" key="1">
    <citation type="submission" date="2023-03" db="EMBL/GenBank/DDBJ databases">
        <title>Andean soil-derived lignocellulolytic bacterial consortium as a source of novel taxa and putative plastic-active enzymes.</title>
        <authorList>
            <person name="Diaz-Garcia L."/>
            <person name="Chuvochina M."/>
            <person name="Feuerriegel G."/>
            <person name="Bunk B."/>
            <person name="Sproer C."/>
            <person name="Streit W.R."/>
            <person name="Rodriguez L.M."/>
            <person name="Overmann J."/>
            <person name="Jimenez D.J."/>
        </authorList>
    </citation>
    <scope>NUCLEOTIDE SEQUENCE</scope>
    <source>
        <strain evidence="5">MAG 2441</strain>
    </source>
</reference>
<feature type="domain" description="Flagellar basal body rod protein N-terminal" evidence="3">
    <location>
        <begin position="15"/>
        <end position="35"/>
    </location>
</feature>
<evidence type="ECO:0000313" key="6">
    <source>
        <dbReference type="Proteomes" id="UP001178662"/>
    </source>
</evidence>
<dbReference type="SUPFAM" id="SSF117143">
    <property type="entry name" value="Flagellar hook protein flgE"/>
    <property type="match status" value="1"/>
</dbReference>
<name>A0AA95EYZ0_9BACL</name>
<sequence>MNNSMISASASMGSLQKKLDLLADNIANSNTVGYKRKTAIFEDILTNINPHLDDFNFSGRRTPLGFTQGWGAKLSTMQLDFSQGVLQQTGNATDIAIEGNGLFEVRTGTTLDSSPAVSRHGALQLMATGNGDSILVTNAGYPVVASVNGADSFINVPSGYQLSVAADGKLTAIGSEGMPPIELGQLKLVQATKPELLQAVADNLYGIPENVNWTDVVSDVTGRPSSESGVAVRQGFVENSNVDMAEEMTDLVMVQRAYQLTARALSSSEQMMGMANNLRA</sequence>
<keyword evidence="2" id="KW-0975">Bacterial flagellum</keyword>